<dbReference type="InterPro" id="IPR006094">
    <property type="entry name" value="Oxid_FAD_bind_N"/>
</dbReference>
<comment type="caution">
    <text evidence="4">The sequence shown here is derived from an EMBL/GenBank/DDBJ whole genome shotgun (WGS) entry which is preliminary data.</text>
</comment>
<dbReference type="Gene3D" id="1.10.45.10">
    <property type="entry name" value="Vanillyl-alcohol Oxidase, Chain A, domain 4"/>
    <property type="match status" value="1"/>
</dbReference>
<dbReference type="PANTHER" id="PTHR43762:SF1">
    <property type="entry name" value="D-ARABINONO-1,4-LACTONE OXIDASE"/>
    <property type="match status" value="1"/>
</dbReference>
<dbReference type="InterPro" id="IPR016169">
    <property type="entry name" value="FAD-bd_PCMH_sub2"/>
</dbReference>
<keyword evidence="5" id="KW-1185">Reference proteome</keyword>
<dbReference type="InterPro" id="IPR016166">
    <property type="entry name" value="FAD-bd_PCMH"/>
</dbReference>
<dbReference type="EMBL" id="FTNK01000009">
    <property type="protein sequence ID" value="SIR22667.1"/>
    <property type="molecule type" value="Genomic_DNA"/>
</dbReference>
<evidence type="ECO:0000259" key="3">
    <source>
        <dbReference type="PROSITE" id="PS51387"/>
    </source>
</evidence>
<dbReference type="Proteomes" id="UP000186666">
    <property type="component" value="Unassembled WGS sequence"/>
</dbReference>
<name>A0ABY1K3W3_9BACL</name>
<dbReference type="Pfam" id="PF01565">
    <property type="entry name" value="FAD_binding_4"/>
    <property type="match status" value="1"/>
</dbReference>
<dbReference type="InterPro" id="IPR010031">
    <property type="entry name" value="FAD_lactone_oxidase-like"/>
</dbReference>
<dbReference type="PIRSF" id="PIRSF000136">
    <property type="entry name" value="LGO_GLO"/>
    <property type="match status" value="1"/>
</dbReference>
<evidence type="ECO:0000256" key="1">
    <source>
        <dbReference type="ARBA" id="ARBA00022630"/>
    </source>
</evidence>
<protein>
    <submittedName>
        <fullName evidence="4">FAD-linked oxidoreductase</fullName>
    </submittedName>
</protein>
<dbReference type="Gene3D" id="3.30.43.10">
    <property type="entry name" value="Uridine Diphospho-n-acetylenolpyruvylglucosamine Reductase, domain 2"/>
    <property type="match status" value="1"/>
</dbReference>
<dbReference type="PANTHER" id="PTHR43762">
    <property type="entry name" value="L-GULONOLACTONE OXIDASE"/>
    <property type="match status" value="1"/>
</dbReference>
<keyword evidence="1" id="KW-0285">Flavoprotein</keyword>
<sequence>MTESRKKWTNWSGSITATPELIRYPTTIDEVVAIVRNECIIGGKYLRVVGSSHSFTPVAASDQVLVSLDGLQGVVSMDIDQATAVVWAGTKLKLLGELLHESGLAQENLGDIDVQSIAGAISTGTHGSGHRLGSIATQVIGITVVNGLGEVMECTQQSHPEVFKALQVSLGTLGIIVQVKLRLRKSYILSYESKRMDLSDCLTQLPGLIEGNRHFEFFWFPYAEACQVKLMNETGSPLSTSKVSDFVNERLIENTLFGLLSGMCRMFPGVSSTISRISASSVPVMTKANYSHRIFATQRTVRFNEMEYSLPADCMTAVIREMREAMEREKFHVHFPIECRYVAADDIWLSPAYGRDSAYIAVHMYRGMPYKRYFQVMEEIFLRYEGRPHWGKMHTLKADDLKKRYPMWQHFGEIRAQMDPNHVFLSPYMSELLEDDREQFELT</sequence>
<dbReference type="NCBIfam" id="TIGR01679">
    <property type="entry name" value="bact_FAD_ox"/>
    <property type="match status" value="1"/>
</dbReference>
<feature type="domain" description="FAD-binding PCMH-type" evidence="3">
    <location>
        <begin position="14"/>
        <end position="186"/>
    </location>
</feature>
<dbReference type="InterPro" id="IPR016167">
    <property type="entry name" value="FAD-bd_PCMH_sub1"/>
</dbReference>
<dbReference type="Gene3D" id="3.30.70.2520">
    <property type="match status" value="1"/>
</dbReference>
<dbReference type="Pfam" id="PF04030">
    <property type="entry name" value="ALO"/>
    <property type="match status" value="1"/>
</dbReference>
<keyword evidence="2" id="KW-0560">Oxidoreductase</keyword>
<proteinExistence type="predicted"/>
<dbReference type="InterPro" id="IPR007173">
    <property type="entry name" value="ALO_C"/>
</dbReference>
<organism evidence="4 5">
    <name type="scientific">Paenibacillus macquariensis</name>
    <dbReference type="NCBI Taxonomy" id="948756"/>
    <lineage>
        <taxon>Bacteria</taxon>
        <taxon>Bacillati</taxon>
        <taxon>Bacillota</taxon>
        <taxon>Bacilli</taxon>
        <taxon>Bacillales</taxon>
        <taxon>Paenibacillaceae</taxon>
        <taxon>Paenibacillus</taxon>
    </lineage>
</organism>
<evidence type="ECO:0000313" key="4">
    <source>
        <dbReference type="EMBL" id="SIR22667.1"/>
    </source>
</evidence>
<reference evidence="4 5" key="1">
    <citation type="submission" date="2017-01" db="EMBL/GenBank/DDBJ databases">
        <authorList>
            <person name="Varghese N."/>
            <person name="Submissions S."/>
        </authorList>
    </citation>
    <scope>NUCLEOTIDE SEQUENCE [LARGE SCALE GENOMIC DNA]</scope>
    <source>
        <strain evidence="4 5">ATCC 23464</strain>
    </source>
</reference>
<dbReference type="SUPFAM" id="SSF56176">
    <property type="entry name" value="FAD-binding/transporter-associated domain-like"/>
    <property type="match status" value="1"/>
</dbReference>
<accession>A0ABY1K3W3</accession>
<dbReference type="Gene3D" id="3.30.465.10">
    <property type="match status" value="1"/>
</dbReference>
<dbReference type="PROSITE" id="PS51387">
    <property type="entry name" value="FAD_PCMH"/>
    <property type="match status" value="1"/>
</dbReference>
<evidence type="ECO:0000256" key="2">
    <source>
        <dbReference type="ARBA" id="ARBA00023002"/>
    </source>
</evidence>
<dbReference type="InterPro" id="IPR016171">
    <property type="entry name" value="Vanillyl_alc_oxidase_C-sub2"/>
</dbReference>
<dbReference type="InterPro" id="IPR036318">
    <property type="entry name" value="FAD-bd_PCMH-like_sf"/>
</dbReference>
<evidence type="ECO:0000313" key="5">
    <source>
        <dbReference type="Proteomes" id="UP000186666"/>
    </source>
</evidence>
<gene>
    <name evidence="4" type="ORF">SAMN05421578_10928</name>
</gene>